<keyword evidence="2" id="KW-0408">Iron</keyword>
<dbReference type="InterPro" id="IPR031012">
    <property type="entry name" value="rSAM_mob_pairB"/>
</dbReference>
<evidence type="ECO:0000313" key="6">
    <source>
        <dbReference type="Proteomes" id="UP000823617"/>
    </source>
</evidence>
<dbReference type="InterPro" id="IPR040086">
    <property type="entry name" value="MJ0683-like"/>
</dbReference>
<evidence type="ECO:0000256" key="1">
    <source>
        <dbReference type="ARBA" id="ARBA00022723"/>
    </source>
</evidence>
<protein>
    <submittedName>
        <fullName evidence="5">Radical SAM mobile pair protein B</fullName>
    </submittedName>
</protein>
<accession>A0A9D9HMB7</accession>
<dbReference type="PANTHER" id="PTHR43432">
    <property type="entry name" value="SLR0285 PROTEIN"/>
    <property type="match status" value="1"/>
</dbReference>
<dbReference type="AlphaFoldDB" id="A0A9D9HMB7"/>
<sequence length="297" mass="34620">MDTTDTLVREIDVQGIMTKSSLPVGGYSVNPYIGCTHACKYCYASFMKRFTGHMEPWGTFLDVKNWKRIADPHRYDGQRIVIGSVTDGYNPYEEKYRRTRMLLEQLKGTDAEIMICTKSDLVLRDLDLLKQFRKVTVSWSVNTLDEKFRSDMDNAVSIARRLSAMRQTYDEGIRTVCFISPIFPYITDIWPIIEETKSYTDLIWLENLNLRGQFKGTIMSYIAEQYPEYLQVYKDIYERKDMGYWKDLEAAVKTYAMENGLTYLVNDLPYGRSPKGKPVIVNYFYHEKIRQGASSGR</sequence>
<dbReference type="InterPro" id="IPR058240">
    <property type="entry name" value="rSAM_sf"/>
</dbReference>
<evidence type="ECO:0000256" key="3">
    <source>
        <dbReference type="ARBA" id="ARBA00023014"/>
    </source>
</evidence>
<dbReference type="Gene3D" id="3.80.30.30">
    <property type="match status" value="1"/>
</dbReference>
<proteinExistence type="predicted"/>
<dbReference type="PANTHER" id="PTHR43432:SF6">
    <property type="entry name" value="RADICAL SAM CORE DOMAIN-CONTAINING PROTEIN"/>
    <property type="match status" value="1"/>
</dbReference>
<reference evidence="5" key="1">
    <citation type="submission" date="2020-10" db="EMBL/GenBank/DDBJ databases">
        <authorList>
            <person name="Gilroy R."/>
        </authorList>
    </citation>
    <scope>NUCLEOTIDE SEQUENCE</scope>
    <source>
        <strain evidence="5">B1-3475</strain>
    </source>
</reference>
<name>A0A9D9HMB7_9BACT</name>
<dbReference type="SUPFAM" id="SSF102114">
    <property type="entry name" value="Radical SAM enzymes"/>
    <property type="match status" value="1"/>
</dbReference>
<reference evidence="5" key="2">
    <citation type="journal article" date="2021" name="PeerJ">
        <title>Extensive microbial diversity within the chicken gut microbiome revealed by metagenomics and culture.</title>
        <authorList>
            <person name="Gilroy R."/>
            <person name="Ravi A."/>
            <person name="Getino M."/>
            <person name="Pursley I."/>
            <person name="Horton D.L."/>
            <person name="Alikhan N.F."/>
            <person name="Baker D."/>
            <person name="Gharbi K."/>
            <person name="Hall N."/>
            <person name="Watson M."/>
            <person name="Adriaenssens E.M."/>
            <person name="Foster-Nyarko E."/>
            <person name="Jarju S."/>
            <person name="Secka A."/>
            <person name="Antonio M."/>
            <person name="Oren A."/>
            <person name="Chaudhuri R.R."/>
            <person name="La Ragione R."/>
            <person name="Hildebrand F."/>
            <person name="Pallen M.J."/>
        </authorList>
    </citation>
    <scope>NUCLEOTIDE SEQUENCE</scope>
    <source>
        <strain evidence="5">B1-3475</strain>
    </source>
</reference>
<dbReference type="InterPro" id="IPR007197">
    <property type="entry name" value="rSAM"/>
</dbReference>
<dbReference type="GO" id="GO:0051536">
    <property type="term" value="F:iron-sulfur cluster binding"/>
    <property type="evidence" value="ECO:0007669"/>
    <property type="project" value="UniProtKB-KW"/>
</dbReference>
<evidence type="ECO:0000259" key="4">
    <source>
        <dbReference type="Pfam" id="PF04055"/>
    </source>
</evidence>
<keyword evidence="3" id="KW-0411">Iron-sulfur</keyword>
<organism evidence="5 6">
    <name type="scientific">Candidatus Cryptobacteroides intestinigallinarum</name>
    <dbReference type="NCBI Taxonomy" id="2840767"/>
    <lineage>
        <taxon>Bacteria</taxon>
        <taxon>Pseudomonadati</taxon>
        <taxon>Bacteroidota</taxon>
        <taxon>Bacteroidia</taxon>
        <taxon>Bacteroidales</taxon>
        <taxon>Candidatus Cryptobacteroides</taxon>
    </lineage>
</organism>
<dbReference type="SFLD" id="SFLDS00029">
    <property type="entry name" value="Radical_SAM"/>
    <property type="match status" value="1"/>
</dbReference>
<keyword evidence="1" id="KW-0479">Metal-binding</keyword>
<evidence type="ECO:0000313" key="5">
    <source>
        <dbReference type="EMBL" id="MBO8456494.1"/>
    </source>
</evidence>
<evidence type="ECO:0000256" key="2">
    <source>
        <dbReference type="ARBA" id="ARBA00023004"/>
    </source>
</evidence>
<dbReference type="Pfam" id="PF04055">
    <property type="entry name" value="Radical_SAM"/>
    <property type="match status" value="1"/>
</dbReference>
<dbReference type="SFLD" id="SFLDG01084">
    <property type="entry name" value="Uncharacterised_Radical_SAM_Su"/>
    <property type="match status" value="1"/>
</dbReference>
<dbReference type="Proteomes" id="UP000823617">
    <property type="component" value="Unassembled WGS sequence"/>
</dbReference>
<dbReference type="NCBIfam" id="TIGR04470">
    <property type="entry name" value="rSAM_mob_pairB"/>
    <property type="match status" value="1"/>
</dbReference>
<feature type="domain" description="Radical SAM core" evidence="4">
    <location>
        <begin position="29"/>
        <end position="188"/>
    </location>
</feature>
<gene>
    <name evidence="5" type="ORF">IAC08_08885</name>
</gene>
<dbReference type="EMBL" id="JADIMK010000097">
    <property type="protein sequence ID" value="MBO8456494.1"/>
    <property type="molecule type" value="Genomic_DNA"/>
</dbReference>
<dbReference type="GO" id="GO:0003824">
    <property type="term" value="F:catalytic activity"/>
    <property type="evidence" value="ECO:0007669"/>
    <property type="project" value="InterPro"/>
</dbReference>
<comment type="caution">
    <text evidence="5">The sequence shown here is derived from an EMBL/GenBank/DDBJ whole genome shotgun (WGS) entry which is preliminary data.</text>
</comment>
<dbReference type="GO" id="GO:0046872">
    <property type="term" value="F:metal ion binding"/>
    <property type="evidence" value="ECO:0007669"/>
    <property type="project" value="UniProtKB-KW"/>
</dbReference>